<dbReference type="RefSeq" id="WP_379881455.1">
    <property type="nucleotide sequence ID" value="NZ_JBHPON010000003.1"/>
</dbReference>
<dbReference type="EMBL" id="JBHPON010000003">
    <property type="protein sequence ID" value="MFC6037203.1"/>
    <property type="molecule type" value="Genomic_DNA"/>
</dbReference>
<name>A0ABW1L2S8_9PROT</name>
<dbReference type="PANTHER" id="PTHR11371:SF31">
    <property type="entry name" value="EXTRACELLULAR NUCLEASE"/>
    <property type="match status" value="1"/>
</dbReference>
<dbReference type="Proteomes" id="UP001596116">
    <property type="component" value="Unassembled WGS sequence"/>
</dbReference>
<reference evidence="2 3" key="1">
    <citation type="submission" date="2024-09" db="EMBL/GenBank/DDBJ databases">
        <authorList>
            <person name="Zhang Z.-H."/>
        </authorList>
    </citation>
    <scope>NUCLEOTIDE SEQUENCE [LARGE SCALE GENOMIC DNA]</scope>
    <source>
        <strain evidence="2 3">HHTR114</strain>
    </source>
</reference>
<accession>A0ABW1L2S8</accession>
<dbReference type="Gene3D" id="3.60.10.10">
    <property type="entry name" value="Endonuclease/exonuclease/phosphatase"/>
    <property type="match status" value="1"/>
</dbReference>
<dbReference type="Pfam" id="PF03372">
    <property type="entry name" value="Exo_endo_phos"/>
    <property type="match status" value="1"/>
</dbReference>
<protein>
    <submittedName>
        <fullName evidence="2">Endonuclease/exonuclease/phosphatase family protein</fullName>
    </submittedName>
</protein>
<keyword evidence="2" id="KW-0540">Nuclease</keyword>
<organism evidence="2 3">
    <name type="scientific">Hyphococcus aureus</name>
    <dbReference type="NCBI Taxonomy" id="2666033"/>
    <lineage>
        <taxon>Bacteria</taxon>
        <taxon>Pseudomonadati</taxon>
        <taxon>Pseudomonadota</taxon>
        <taxon>Alphaproteobacteria</taxon>
        <taxon>Parvularculales</taxon>
        <taxon>Parvularculaceae</taxon>
        <taxon>Hyphococcus</taxon>
    </lineage>
</organism>
<dbReference type="CDD" id="cd10283">
    <property type="entry name" value="MnuA_DNase1-like"/>
    <property type="match status" value="1"/>
</dbReference>
<keyword evidence="2" id="KW-0255">Endonuclease</keyword>
<keyword evidence="2" id="KW-0378">Hydrolase</keyword>
<proteinExistence type="predicted"/>
<gene>
    <name evidence="2" type="ORF">ACFMB1_16725</name>
</gene>
<feature type="domain" description="Endonuclease/exonuclease/phosphatase" evidence="1">
    <location>
        <begin position="60"/>
        <end position="232"/>
    </location>
</feature>
<sequence>MPYYNDLRPDTDLKKKGYALVFPEMRDAEKIRAIDSILALKTGLDNLIPPRRTDKTILIASWNIKEFGHTTQRLPEAYFYIAEIIARFDLVVIQEVKSTLRDLQILMRLLGSEWEYVVNDITSGVDGNSERSAYLYNSSRIKLSGTVGELVLWPAITQGADIQQLKRTPYLTGFKAGWKEFGMLSLHLQPGDKQDNVNYRREEVSLLLTALQEKISEHWTSSLVIAGDFNFYKGDDKDDGAVQLFTDAGYYEVDSLIGLDTNASATQAYDRMFIRTNEYFRVVERADGRMNGGVFDPFQFVYTDGQTASYGAEMVEDYTGEKDMTDPANQAKYFKHPWRKNQLSDHFPIWFELEIDSSEDFLKNKRESFLD</sequence>
<dbReference type="SUPFAM" id="SSF56219">
    <property type="entry name" value="DNase I-like"/>
    <property type="match status" value="1"/>
</dbReference>
<dbReference type="InterPro" id="IPR036691">
    <property type="entry name" value="Endo/exonu/phosph_ase_sf"/>
</dbReference>
<evidence type="ECO:0000259" key="1">
    <source>
        <dbReference type="Pfam" id="PF03372"/>
    </source>
</evidence>
<dbReference type="PANTHER" id="PTHR11371">
    <property type="entry name" value="DEOXYRIBONUCLEASE"/>
    <property type="match status" value="1"/>
</dbReference>
<keyword evidence="3" id="KW-1185">Reference proteome</keyword>
<dbReference type="InterPro" id="IPR005135">
    <property type="entry name" value="Endo/exonuclease/phosphatase"/>
</dbReference>
<dbReference type="GO" id="GO:0004519">
    <property type="term" value="F:endonuclease activity"/>
    <property type="evidence" value="ECO:0007669"/>
    <property type="project" value="UniProtKB-KW"/>
</dbReference>
<evidence type="ECO:0000313" key="2">
    <source>
        <dbReference type="EMBL" id="MFC6037203.1"/>
    </source>
</evidence>
<evidence type="ECO:0000313" key="3">
    <source>
        <dbReference type="Proteomes" id="UP001596116"/>
    </source>
</evidence>
<comment type="caution">
    <text evidence="2">The sequence shown here is derived from an EMBL/GenBank/DDBJ whole genome shotgun (WGS) entry which is preliminary data.</text>
</comment>